<dbReference type="InterPro" id="IPR002104">
    <property type="entry name" value="Integrase_catalytic"/>
</dbReference>
<dbReference type="OrthoDB" id="7216962at2"/>
<feature type="domain" description="Tyr recombinase" evidence="3">
    <location>
        <begin position="155"/>
        <end position="336"/>
    </location>
</feature>
<protein>
    <submittedName>
        <fullName evidence="4">Integrase family protein</fullName>
    </submittedName>
</protein>
<dbReference type="GO" id="GO:0003677">
    <property type="term" value="F:DNA binding"/>
    <property type="evidence" value="ECO:0007669"/>
    <property type="project" value="InterPro"/>
</dbReference>
<dbReference type="PANTHER" id="PTHR30349">
    <property type="entry name" value="PHAGE INTEGRASE-RELATED"/>
    <property type="match status" value="1"/>
</dbReference>
<comment type="caution">
    <text evidence="4">The sequence shown here is derived from an EMBL/GenBank/DDBJ whole genome shotgun (WGS) entry which is preliminary data.</text>
</comment>
<dbReference type="RefSeq" id="WP_035615212.1">
    <property type="nucleotide sequence ID" value="NZ_ARYK01000002.1"/>
</dbReference>
<evidence type="ECO:0000256" key="2">
    <source>
        <dbReference type="ARBA" id="ARBA00023172"/>
    </source>
</evidence>
<keyword evidence="5" id="KW-1185">Reference proteome</keyword>
<name>A0A059FS97_9PROT</name>
<dbReference type="Proteomes" id="UP000025171">
    <property type="component" value="Unassembled WGS sequence"/>
</dbReference>
<dbReference type="PANTHER" id="PTHR30349:SF88">
    <property type="entry name" value="BLL1584 PROTEIN"/>
    <property type="match status" value="1"/>
</dbReference>
<accession>A0A059FS97</accession>
<dbReference type="GO" id="GO:0015074">
    <property type="term" value="P:DNA integration"/>
    <property type="evidence" value="ECO:0007669"/>
    <property type="project" value="UniProtKB-KW"/>
</dbReference>
<dbReference type="InterPro" id="IPR013762">
    <property type="entry name" value="Integrase-like_cat_sf"/>
</dbReference>
<dbReference type="STRING" id="1280950.HJO_06710"/>
<dbReference type="InterPro" id="IPR011010">
    <property type="entry name" value="DNA_brk_join_enz"/>
</dbReference>
<dbReference type="SUPFAM" id="SSF56349">
    <property type="entry name" value="DNA breaking-rejoining enzymes"/>
    <property type="match status" value="1"/>
</dbReference>
<keyword evidence="1" id="KW-0229">DNA integration</keyword>
<keyword evidence="2" id="KW-0233">DNA recombination</keyword>
<evidence type="ECO:0000256" key="1">
    <source>
        <dbReference type="ARBA" id="ARBA00022908"/>
    </source>
</evidence>
<dbReference type="eggNOG" id="COG0582">
    <property type="taxonomic scope" value="Bacteria"/>
</dbReference>
<proteinExistence type="predicted"/>
<evidence type="ECO:0000313" key="5">
    <source>
        <dbReference type="Proteomes" id="UP000025171"/>
    </source>
</evidence>
<organism evidence="4 5">
    <name type="scientific">Hyphomonas johnsonii MHS-2</name>
    <dbReference type="NCBI Taxonomy" id="1280950"/>
    <lineage>
        <taxon>Bacteria</taxon>
        <taxon>Pseudomonadati</taxon>
        <taxon>Pseudomonadota</taxon>
        <taxon>Alphaproteobacteria</taxon>
        <taxon>Hyphomonadales</taxon>
        <taxon>Hyphomonadaceae</taxon>
        <taxon>Hyphomonas</taxon>
    </lineage>
</organism>
<dbReference type="Gene3D" id="1.10.443.10">
    <property type="entry name" value="Intergrase catalytic core"/>
    <property type="match status" value="1"/>
</dbReference>
<evidence type="ECO:0000313" key="4">
    <source>
        <dbReference type="EMBL" id="KCZ93525.1"/>
    </source>
</evidence>
<dbReference type="PROSITE" id="PS51898">
    <property type="entry name" value="TYR_RECOMBINASE"/>
    <property type="match status" value="1"/>
</dbReference>
<dbReference type="GO" id="GO:0006310">
    <property type="term" value="P:DNA recombination"/>
    <property type="evidence" value="ECO:0007669"/>
    <property type="project" value="UniProtKB-KW"/>
</dbReference>
<dbReference type="PATRIC" id="fig|1280950.3.peg.1348"/>
<dbReference type="EMBL" id="ARYK01000002">
    <property type="protein sequence ID" value="KCZ93525.1"/>
    <property type="molecule type" value="Genomic_DNA"/>
</dbReference>
<sequence length="360" mass="40148">MPIKLWRRPDAVNGNWYVTGFLYVWRDGRKCKVTVKRESTGTADKDEAEAILLQIAARYQRANFDNQETPATVADLAVAYIEGREQTRYLEPIIKRLGHYEVNRLTQAIVDKEGRLAYPGVVPATLRRQWHGPLKAICNYSKVALPIDRPPDGAATTDFVTPAQMDAMILHAATSRRGSPWQAALLEALIGGGSRIGETLLLDTSDLNMDYATLRFRAENTKANRERTVKLPARTMAALSRLPNLREAGKLFRARGGNPYVVRKDSGAKMAFIRNAAEAAGVKDFNPHMIRHGFATWRLDQTKDYMGVRQAGGWGSIKLLERYAHVAPGIGDEARKYGWDWEAKSAEAVQVAEPEEKNAG</sequence>
<dbReference type="InterPro" id="IPR050090">
    <property type="entry name" value="Tyrosine_recombinase_XerCD"/>
</dbReference>
<evidence type="ECO:0000259" key="3">
    <source>
        <dbReference type="PROSITE" id="PS51898"/>
    </source>
</evidence>
<reference evidence="4 5" key="1">
    <citation type="journal article" date="2014" name="Antonie Van Leeuwenhoek">
        <title>Hyphomonas beringensis sp. nov. and Hyphomonas chukchiensis sp. nov., isolated from surface seawater of the Bering Sea and Chukchi Sea.</title>
        <authorList>
            <person name="Li C."/>
            <person name="Lai Q."/>
            <person name="Li G."/>
            <person name="Dong C."/>
            <person name="Wang J."/>
            <person name="Liao Y."/>
            <person name="Shao Z."/>
        </authorList>
    </citation>
    <scope>NUCLEOTIDE SEQUENCE [LARGE SCALE GENOMIC DNA]</scope>
    <source>
        <strain evidence="4 5">MHS-2</strain>
    </source>
</reference>
<dbReference type="AlphaFoldDB" id="A0A059FS97"/>
<dbReference type="Pfam" id="PF00589">
    <property type="entry name" value="Phage_integrase"/>
    <property type="match status" value="1"/>
</dbReference>
<gene>
    <name evidence="4" type="ORF">HJO_06710</name>
</gene>